<gene>
    <name evidence="3" type="ORF">GDO81_006739</name>
</gene>
<evidence type="ECO:0000256" key="1">
    <source>
        <dbReference type="PIRSR" id="PIRSR619791-2"/>
    </source>
</evidence>
<name>A0AAV7D0B5_ENGPU</name>
<accession>A0AAV7D0B5</accession>
<evidence type="ECO:0000313" key="4">
    <source>
        <dbReference type="Proteomes" id="UP000824782"/>
    </source>
</evidence>
<keyword evidence="1" id="KW-0408">Iron</keyword>
<dbReference type="PANTHER" id="PTHR11475:SF63">
    <property type="entry name" value="EOSINOPHIL PEROXIDASE"/>
    <property type="match status" value="1"/>
</dbReference>
<dbReference type="AlphaFoldDB" id="A0AAV7D0B5"/>
<dbReference type="InterPro" id="IPR019791">
    <property type="entry name" value="Haem_peroxidase_animal"/>
</dbReference>
<dbReference type="Proteomes" id="UP000824782">
    <property type="component" value="Unassembled WGS sequence"/>
</dbReference>
<reference evidence="3" key="1">
    <citation type="thesis" date="2020" institute="ProQuest LLC" country="789 East Eisenhower Parkway, Ann Arbor, MI, USA">
        <title>Comparative Genomics and Chromosome Evolution.</title>
        <authorList>
            <person name="Mudd A.B."/>
        </authorList>
    </citation>
    <scope>NUCLEOTIDE SEQUENCE</scope>
    <source>
        <strain evidence="3">237g6f4</strain>
        <tissue evidence="3">Blood</tissue>
    </source>
</reference>
<keyword evidence="2" id="KW-0732">Signal</keyword>
<dbReference type="GO" id="GO:0006979">
    <property type="term" value="P:response to oxidative stress"/>
    <property type="evidence" value="ECO:0007669"/>
    <property type="project" value="InterPro"/>
</dbReference>
<dbReference type="GO" id="GO:0005615">
    <property type="term" value="C:extracellular space"/>
    <property type="evidence" value="ECO:0007669"/>
    <property type="project" value="TreeGrafter"/>
</dbReference>
<sequence length="399" mass="45738">MKLREELPCIYLLLLLVAQPLRIKTNNLKWHTSIRVQAKPLSVTVSPTKDLHHLSSIHVIRPLSKAQPLCWRILTVKRDSRSNEQPMLTALHTLFLREHNRLAKELHKLNPRWSGEKLYQEARKIIGAVFQKVTYKDWLPLLLGDETSKELPPYKSYSEDVDPAAANVFTIGFRMGHTLVRPCVYRLAEDYSPASPEPAVPLYQTFFAPWRIVREGGIDPILRGMMLNKAKLNRQDQIMVDALRERLFPVVNNIGRDLASFNIQRGRDHGLPGYNEWRKFCGLSAPNNLDELADVLKNRELAKKLIKLYGIGRIGKTLTCLIGNQFHRLRTGDRFYFENSTVFSSAQRRSIESVTLAQIICANTNIKKVPPNVFTANDYPADFMECSNFPVINLTPWKA</sequence>
<dbReference type="PANTHER" id="PTHR11475">
    <property type="entry name" value="OXIDASE/PEROXIDASE"/>
    <property type="match status" value="1"/>
</dbReference>
<dbReference type="GO" id="GO:0004601">
    <property type="term" value="F:peroxidase activity"/>
    <property type="evidence" value="ECO:0007669"/>
    <property type="project" value="InterPro"/>
</dbReference>
<dbReference type="GO" id="GO:0042742">
    <property type="term" value="P:defense response to bacterium"/>
    <property type="evidence" value="ECO:0007669"/>
    <property type="project" value="TreeGrafter"/>
</dbReference>
<dbReference type="SUPFAM" id="SSF48113">
    <property type="entry name" value="Heme-dependent peroxidases"/>
    <property type="match status" value="1"/>
</dbReference>
<evidence type="ECO:0000256" key="2">
    <source>
        <dbReference type="SAM" id="SignalP"/>
    </source>
</evidence>
<feature type="binding site" description="axial binding residue" evidence="1">
    <location>
        <position position="177"/>
    </location>
    <ligand>
        <name>heme b</name>
        <dbReference type="ChEBI" id="CHEBI:60344"/>
    </ligand>
    <ligandPart>
        <name>Fe</name>
        <dbReference type="ChEBI" id="CHEBI:18248"/>
    </ligandPart>
</feature>
<dbReference type="PROSITE" id="PS50292">
    <property type="entry name" value="PEROXIDASE_3"/>
    <property type="match status" value="1"/>
</dbReference>
<dbReference type="EMBL" id="WNYA01000002">
    <property type="protein sequence ID" value="KAG8590369.1"/>
    <property type="molecule type" value="Genomic_DNA"/>
</dbReference>
<keyword evidence="4" id="KW-1185">Reference proteome</keyword>
<keyword evidence="1" id="KW-0349">Heme</keyword>
<dbReference type="Pfam" id="PF03098">
    <property type="entry name" value="An_peroxidase"/>
    <property type="match status" value="1"/>
</dbReference>
<evidence type="ECO:0000313" key="3">
    <source>
        <dbReference type="EMBL" id="KAG8590369.1"/>
    </source>
</evidence>
<evidence type="ECO:0008006" key="5">
    <source>
        <dbReference type="Google" id="ProtNLM"/>
    </source>
</evidence>
<organism evidence="3 4">
    <name type="scientific">Engystomops pustulosus</name>
    <name type="common">Tungara frog</name>
    <name type="synonym">Physalaemus pustulosus</name>
    <dbReference type="NCBI Taxonomy" id="76066"/>
    <lineage>
        <taxon>Eukaryota</taxon>
        <taxon>Metazoa</taxon>
        <taxon>Chordata</taxon>
        <taxon>Craniata</taxon>
        <taxon>Vertebrata</taxon>
        <taxon>Euteleostomi</taxon>
        <taxon>Amphibia</taxon>
        <taxon>Batrachia</taxon>
        <taxon>Anura</taxon>
        <taxon>Neobatrachia</taxon>
        <taxon>Hyloidea</taxon>
        <taxon>Leptodactylidae</taxon>
        <taxon>Leiuperinae</taxon>
        <taxon>Engystomops</taxon>
    </lineage>
</organism>
<dbReference type="GO" id="GO:0046872">
    <property type="term" value="F:metal ion binding"/>
    <property type="evidence" value="ECO:0007669"/>
    <property type="project" value="UniProtKB-KW"/>
</dbReference>
<proteinExistence type="predicted"/>
<dbReference type="PRINTS" id="PR00457">
    <property type="entry name" value="ANPEROXIDASE"/>
</dbReference>
<feature type="chain" id="PRO_5043428755" description="Peroxidase" evidence="2">
    <location>
        <begin position="26"/>
        <end position="399"/>
    </location>
</feature>
<keyword evidence="1" id="KW-0479">Metal-binding</keyword>
<comment type="caution">
    <text evidence="3">The sequence shown here is derived from an EMBL/GenBank/DDBJ whole genome shotgun (WGS) entry which is preliminary data.</text>
</comment>
<protein>
    <recommendedName>
        <fullName evidence="5">Peroxidase</fullName>
    </recommendedName>
</protein>
<dbReference type="Gene3D" id="1.10.640.10">
    <property type="entry name" value="Haem peroxidase domain superfamily, animal type"/>
    <property type="match status" value="1"/>
</dbReference>
<dbReference type="InterPro" id="IPR010255">
    <property type="entry name" value="Haem_peroxidase_sf"/>
</dbReference>
<dbReference type="GO" id="GO:0020037">
    <property type="term" value="F:heme binding"/>
    <property type="evidence" value="ECO:0007669"/>
    <property type="project" value="InterPro"/>
</dbReference>
<feature type="signal peptide" evidence="2">
    <location>
        <begin position="1"/>
        <end position="25"/>
    </location>
</feature>
<dbReference type="InterPro" id="IPR037120">
    <property type="entry name" value="Haem_peroxidase_sf_animal"/>
</dbReference>